<accession>A0A7J6NYF3</accession>
<gene>
    <name evidence="1" type="ORF">FOZ60_003186</name>
</gene>
<evidence type="ECO:0000313" key="2">
    <source>
        <dbReference type="Proteomes" id="UP000541610"/>
    </source>
</evidence>
<sequence>MSPEVPYQAPPEGRSLVAPLDDDANRFDGPYVSFIYPKTQQKPAYLTVRLDQSTTSCGDALRQGLWVLYGSPGSAGFPTFTPMEVEAHIAKYVERALDTRTNRRRESFTPEPNLVELWKDPTTNKVPLKVGPASRICRVSPALGPQASVNNVTLGADHITWAQKAEYCRTRRA</sequence>
<dbReference type="EMBL" id="JABANP010000163">
    <property type="protein sequence ID" value="KAF4688071.1"/>
    <property type="molecule type" value="Genomic_DNA"/>
</dbReference>
<evidence type="ECO:0000313" key="1">
    <source>
        <dbReference type="EMBL" id="KAF4688071.1"/>
    </source>
</evidence>
<reference evidence="1 2" key="1">
    <citation type="submission" date="2020-04" db="EMBL/GenBank/DDBJ databases">
        <title>Perkinsus olseni comparative genomics.</title>
        <authorList>
            <person name="Bogema D.R."/>
        </authorList>
    </citation>
    <scope>NUCLEOTIDE SEQUENCE [LARGE SCALE GENOMIC DNA]</scope>
    <source>
        <strain evidence="1">00978-12</strain>
    </source>
</reference>
<proteinExistence type="predicted"/>
<organism evidence="1 2">
    <name type="scientific">Perkinsus olseni</name>
    <name type="common">Perkinsus atlanticus</name>
    <dbReference type="NCBI Taxonomy" id="32597"/>
    <lineage>
        <taxon>Eukaryota</taxon>
        <taxon>Sar</taxon>
        <taxon>Alveolata</taxon>
        <taxon>Perkinsozoa</taxon>
        <taxon>Perkinsea</taxon>
        <taxon>Perkinsida</taxon>
        <taxon>Perkinsidae</taxon>
        <taxon>Perkinsus</taxon>
    </lineage>
</organism>
<protein>
    <submittedName>
        <fullName evidence="1">Uncharacterized protein</fullName>
    </submittedName>
</protein>
<dbReference type="Proteomes" id="UP000541610">
    <property type="component" value="Unassembled WGS sequence"/>
</dbReference>
<dbReference type="AlphaFoldDB" id="A0A7J6NYF3"/>
<name>A0A7J6NYF3_PEROL</name>
<comment type="caution">
    <text evidence="1">The sequence shown here is derived from an EMBL/GenBank/DDBJ whole genome shotgun (WGS) entry which is preliminary data.</text>
</comment>